<protein>
    <submittedName>
        <fullName evidence="1">Uncharacterized protein</fullName>
    </submittedName>
</protein>
<dbReference type="AlphaFoldDB" id="A0A3P8QAQ1"/>
<name>A0A3P8QAQ1_ASTCA</name>
<dbReference type="STRING" id="8154.ENSACLP00000026408"/>
<evidence type="ECO:0000313" key="2">
    <source>
        <dbReference type="Proteomes" id="UP000265100"/>
    </source>
</evidence>
<reference evidence="1" key="1">
    <citation type="submission" date="2018-05" db="EMBL/GenBank/DDBJ databases">
        <authorList>
            <person name="Datahose"/>
        </authorList>
    </citation>
    <scope>NUCLEOTIDE SEQUENCE</scope>
</reference>
<dbReference type="Proteomes" id="UP000265100">
    <property type="component" value="Chromosome 9"/>
</dbReference>
<dbReference type="OMA" id="SHQYSEG"/>
<organism evidence="1 2">
    <name type="scientific">Astatotilapia calliptera</name>
    <name type="common">Eastern happy</name>
    <name type="synonym">Chromis callipterus</name>
    <dbReference type="NCBI Taxonomy" id="8154"/>
    <lineage>
        <taxon>Eukaryota</taxon>
        <taxon>Metazoa</taxon>
        <taxon>Chordata</taxon>
        <taxon>Craniata</taxon>
        <taxon>Vertebrata</taxon>
        <taxon>Euteleostomi</taxon>
        <taxon>Actinopterygii</taxon>
        <taxon>Neopterygii</taxon>
        <taxon>Teleostei</taxon>
        <taxon>Neoteleostei</taxon>
        <taxon>Acanthomorphata</taxon>
        <taxon>Ovalentaria</taxon>
        <taxon>Cichlomorphae</taxon>
        <taxon>Cichliformes</taxon>
        <taxon>Cichlidae</taxon>
        <taxon>African cichlids</taxon>
        <taxon>Pseudocrenilabrinae</taxon>
        <taxon>Haplochromini</taxon>
        <taxon>Astatotilapia</taxon>
    </lineage>
</organism>
<reference evidence="1" key="3">
    <citation type="submission" date="2025-09" db="UniProtKB">
        <authorList>
            <consortium name="Ensembl"/>
        </authorList>
    </citation>
    <scope>IDENTIFICATION</scope>
</reference>
<dbReference type="InterPro" id="IPR027417">
    <property type="entry name" value="P-loop_NTPase"/>
</dbReference>
<reference evidence="1" key="2">
    <citation type="submission" date="2025-08" db="UniProtKB">
        <authorList>
            <consortium name="Ensembl"/>
        </authorList>
    </citation>
    <scope>IDENTIFICATION</scope>
</reference>
<proteinExistence type="predicted"/>
<sequence length="59" mass="7101">IGCLKQYPKVMRAKFFIRDDFLENRSHQYSEGDGKHYCYLTSPVLIDTRTFRRVFNELP</sequence>
<keyword evidence="2" id="KW-1185">Reference proteome</keyword>
<evidence type="ECO:0000313" key="1">
    <source>
        <dbReference type="Ensembl" id="ENSACLP00000026408.2"/>
    </source>
</evidence>
<dbReference type="Ensembl" id="ENSACLT00000027030.2">
    <property type="protein sequence ID" value="ENSACLP00000026408.2"/>
    <property type="gene ID" value="ENSACLG00000017954.2"/>
</dbReference>
<dbReference type="Gene3D" id="3.40.50.300">
    <property type="entry name" value="P-loop containing nucleotide triphosphate hydrolases"/>
    <property type="match status" value="1"/>
</dbReference>
<accession>A0A3P8QAQ1</accession>